<dbReference type="RefSeq" id="WP_139245943.1">
    <property type="nucleotide sequence ID" value="NZ_FPBA01000015.1"/>
</dbReference>
<name>A0A1I7BPR8_9ACTN</name>
<dbReference type="InterPro" id="IPR002645">
    <property type="entry name" value="STAS_dom"/>
</dbReference>
<dbReference type="InterPro" id="IPR058548">
    <property type="entry name" value="MlaB-like_STAS"/>
</dbReference>
<evidence type="ECO:0000259" key="1">
    <source>
        <dbReference type="PROSITE" id="PS50801"/>
    </source>
</evidence>
<accession>A0A1I7BPR8</accession>
<protein>
    <submittedName>
        <fullName evidence="2">Anti-anti-sigma factor</fullName>
    </submittedName>
</protein>
<dbReference type="SUPFAM" id="SSF52091">
    <property type="entry name" value="SpoIIaa-like"/>
    <property type="match status" value="1"/>
</dbReference>
<keyword evidence="3" id="KW-1185">Reference proteome</keyword>
<dbReference type="Gene3D" id="3.30.750.24">
    <property type="entry name" value="STAS domain"/>
    <property type="match status" value="1"/>
</dbReference>
<dbReference type="AlphaFoldDB" id="A0A1I7BPR8"/>
<organism evidence="2 3">
    <name type="scientific">Geodermatophilus amargosae</name>
    <dbReference type="NCBI Taxonomy" id="1296565"/>
    <lineage>
        <taxon>Bacteria</taxon>
        <taxon>Bacillati</taxon>
        <taxon>Actinomycetota</taxon>
        <taxon>Actinomycetes</taxon>
        <taxon>Geodermatophilales</taxon>
        <taxon>Geodermatophilaceae</taxon>
        <taxon>Geodermatophilus</taxon>
    </lineage>
</organism>
<gene>
    <name evidence="2" type="ORF">SAMN05660657_03748</name>
</gene>
<dbReference type="PROSITE" id="PS50801">
    <property type="entry name" value="STAS"/>
    <property type="match status" value="1"/>
</dbReference>
<evidence type="ECO:0000313" key="3">
    <source>
        <dbReference type="Proteomes" id="UP000199546"/>
    </source>
</evidence>
<dbReference type="InterPro" id="IPR036513">
    <property type="entry name" value="STAS_dom_sf"/>
</dbReference>
<reference evidence="3" key="1">
    <citation type="submission" date="2016-10" db="EMBL/GenBank/DDBJ databases">
        <authorList>
            <person name="Varghese N."/>
            <person name="Submissions S."/>
        </authorList>
    </citation>
    <scope>NUCLEOTIDE SEQUENCE [LARGE SCALE GENOMIC DNA]</scope>
    <source>
        <strain evidence="3">DSM 46136</strain>
    </source>
</reference>
<dbReference type="Pfam" id="PF13466">
    <property type="entry name" value="STAS_2"/>
    <property type="match status" value="1"/>
</dbReference>
<dbReference type="EMBL" id="FPBA01000015">
    <property type="protein sequence ID" value="SFT89210.1"/>
    <property type="molecule type" value="Genomic_DNA"/>
</dbReference>
<feature type="domain" description="STAS" evidence="1">
    <location>
        <begin position="26"/>
        <end position="91"/>
    </location>
</feature>
<proteinExistence type="predicted"/>
<evidence type="ECO:0000313" key="2">
    <source>
        <dbReference type="EMBL" id="SFT89210.1"/>
    </source>
</evidence>
<sequence>MSITAAPRDHGHRATTEVVVSRRGCVRVSGHLTVQGADLLRGTVESLRRGGRARVVLDLAGVRAVDVAGLQVLRDLERTVAADGGELRLTAPLTGSTPLP</sequence>
<dbReference type="CDD" id="cd07043">
    <property type="entry name" value="STAS_anti-anti-sigma_factors"/>
    <property type="match status" value="1"/>
</dbReference>
<dbReference type="Proteomes" id="UP000199546">
    <property type="component" value="Unassembled WGS sequence"/>
</dbReference>
<dbReference type="OrthoDB" id="5196102at2"/>
<dbReference type="STRING" id="1296565.SAMN05660657_03748"/>